<feature type="region of interest" description="Disordered" evidence="1">
    <location>
        <begin position="819"/>
        <end position="931"/>
    </location>
</feature>
<feature type="compositionally biased region" description="Low complexity" evidence="1">
    <location>
        <begin position="617"/>
        <end position="632"/>
    </location>
</feature>
<dbReference type="Pfam" id="PF00646">
    <property type="entry name" value="F-box"/>
    <property type="match status" value="1"/>
</dbReference>
<reference evidence="3" key="1">
    <citation type="submission" date="2022-07" db="EMBL/GenBank/DDBJ databases">
        <title>Genome Sequence of Leucocoprinus birnbaumii.</title>
        <authorList>
            <person name="Buettner E."/>
        </authorList>
    </citation>
    <scope>NUCLEOTIDE SEQUENCE</scope>
    <source>
        <strain evidence="3">VT141</strain>
    </source>
</reference>
<feature type="compositionally biased region" description="Acidic residues" evidence="1">
    <location>
        <begin position="772"/>
        <end position="786"/>
    </location>
</feature>
<dbReference type="CDD" id="cd09917">
    <property type="entry name" value="F-box_SF"/>
    <property type="match status" value="1"/>
</dbReference>
<comment type="caution">
    <text evidence="3">The sequence shown here is derived from an EMBL/GenBank/DDBJ whole genome shotgun (WGS) entry which is preliminary data.</text>
</comment>
<dbReference type="InterPro" id="IPR001810">
    <property type="entry name" value="F-box_dom"/>
</dbReference>
<feature type="compositionally biased region" description="Polar residues" evidence="1">
    <location>
        <begin position="879"/>
        <end position="908"/>
    </location>
</feature>
<feature type="region of interest" description="Disordered" evidence="1">
    <location>
        <begin position="610"/>
        <end position="646"/>
    </location>
</feature>
<accession>A0AAD5VU37</accession>
<feature type="compositionally biased region" description="Basic residues" evidence="1">
    <location>
        <begin position="863"/>
        <end position="873"/>
    </location>
</feature>
<protein>
    <recommendedName>
        <fullName evidence="2">F-box domain-containing protein</fullName>
    </recommendedName>
</protein>
<feature type="compositionally biased region" description="Basic and acidic residues" evidence="1">
    <location>
        <begin position="635"/>
        <end position="646"/>
    </location>
</feature>
<dbReference type="EMBL" id="JANIEX010000285">
    <property type="protein sequence ID" value="KAJ3569491.1"/>
    <property type="molecule type" value="Genomic_DNA"/>
</dbReference>
<sequence>MGLSTLPYDLLLNIALFLDLRDIHALHLTCKTLNDFTTTRPGFQRLTDLSTEQLIRSVNQAARYDSAWRKRAPKPIGHLTSTYGMAHYMDGPSESSALTHPASHPIRTWYKVVSAPPDEEVDWLSPITSSYTLCATKSGKVVCWDVETNSSLAEWNPGERWELWKCRVEFDERTVYFTMAKILDPSQDDNRVMEFVLMRLTFADHHSTMTSVEEPQFSRVTEFRTAGVVMNIFLLDPSERLLSAFVWCSSSNTIGLYALLDWSKPEYVFVDTGIEYVRKFILGSCSPCLLTGSCFAAPQSVSANWSCILFDEHIVIHCEEPEAAHQHFYPFSLLRAHSAYLPSRHTPPTLGGTLRPARTLTKKFVFPRLPPRNPASGAFPTGEDELMWSTTLMPHMVLTLPSASPTQTNGAAQLAPIPSTAAAADANTPPPGVTLASSSSYLNQLAYISQFQDNVHAPSPAPATVFTSPSPSTHPIAANSPSSSSASSSTLTSIPTPGAPLIPHASLPAQPHSPTSYFHYPNPQAGPSPPQTPLPNPFPFPTWYPESAHFVRQWWPTIPGIPRVSCTVVLLAMHDQETHRNRFVLAQHYFKVPIDWGMWIRGEGVCSQNGKAEEKGASSSQSTTPSSSSAGEPGEGPRTEKRDGDDELMKMWYVSQPFEVVRVFDERDEDENAMAERPRPLVAVDFGHAVWIEYDDDAIPPPNIRQHQATVSASTSPTMPSSFIALPGSASGSGIHIQVQDNGNGNGVVVPLSSAQDDGVTGSSHMVPYDISQEDDLDPEPEPETDLEPKVLKFVTFPGYEDDLEDEWIEEEIEVEVEVELEDQEEAHVDVKTSTPTKGGRGKQRVCELDEEQESGSGAWTRSKSRNKKKGKGKERAESNPTMANGASSSSSTGPYTNGTHPKTSNGSIPERKTILKKKRVKRRRRRNRETEGVVRTLEVPDELDLGTVETLNIDQSQGAVILSDRDGRIFILCYE</sequence>
<name>A0AAD5VU37_9AGAR</name>
<evidence type="ECO:0000313" key="3">
    <source>
        <dbReference type="EMBL" id="KAJ3569491.1"/>
    </source>
</evidence>
<organism evidence="3 4">
    <name type="scientific">Leucocoprinus birnbaumii</name>
    <dbReference type="NCBI Taxonomy" id="56174"/>
    <lineage>
        <taxon>Eukaryota</taxon>
        <taxon>Fungi</taxon>
        <taxon>Dikarya</taxon>
        <taxon>Basidiomycota</taxon>
        <taxon>Agaricomycotina</taxon>
        <taxon>Agaricomycetes</taxon>
        <taxon>Agaricomycetidae</taxon>
        <taxon>Agaricales</taxon>
        <taxon>Agaricineae</taxon>
        <taxon>Agaricaceae</taxon>
        <taxon>Leucocoprinus</taxon>
    </lineage>
</organism>
<evidence type="ECO:0000259" key="2">
    <source>
        <dbReference type="PROSITE" id="PS50181"/>
    </source>
</evidence>
<dbReference type="AlphaFoldDB" id="A0AAD5VU37"/>
<evidence type="ECO:0000256" key="1">
    <source>
        <dbReference type="SAM" id="MobiDB-lite"/>
    </source>
</evidence>
<dbReference type="Proteomes" id="UP001213000">
    <property type="component" value="Unassembled WGS sequence"/>
</dbReference>
<dbReference type="InterPro" id="IPR036047">
    <property type="entry name" value="F-box-like_dom_sf"/>
</dbReference>
<keyword evidence="4" id="KW-1185">Reference proteome</keyword>
<feature type="compositionally biased region" description="Low complexity" evidence="1">
    <location>
        <begin position="477"/>
        <end position="496"/>
    </location>
</feature>
<feature type="region of interest" description="Disordered" evidence="1">
    <location>
        <begin position="460"/>
        <end position="537"/>
    </location>
</feature>
<gene>
    <name evidence="3" type="ORF">NP233_g5018</name>
</gene>
<proteinExistence type="predicted"/>
<dbReference type="PROSITE" id="PS50181">
    <property type="entry name" value="FBOX"/>
    <property type="match status" value="1"/>
</dbReference>
<feature type="compositionally biased region" description="Basic residues" evidence="1">
    <location>
        <begin position="915"/>
        <end position="928"/>
    </location>
</feature>
<feature type="region of interest" description="Disordered" evidence="1">
    <location>
        <begin position="755"/>
        <end position="788"/>
    </location>
</feature>
<dbReference type="SUPFAM" id="SSF81383">
    <property type="entry name" value="F-box domain"/>
    <property type="match status" value="1"/>
</dbReference>
<feature type="compositionally biased region" description="Polar residues" evidence="1">
    <location>
        <begin position="755"/>
        <end position="764"/>
    </location>
</feature>
<evidence type="ECO:0000313" key="4">
    <source>
        <dbReference type="Proteomes" id="UP001213000"/>
    </source>
</evidence>
<feature type="domain" description="F-box" evidence="2">
    <location>
        <begin position="1"/>
        <end position="46"/>
    </location>
</feature>
<feature type="compositionally biased region" description="Pro residues" evidence="1">
    <location>
        <begin position="524"/>
        <end position="537"/>
    </location>
</feature>